<name>A0A075R299_BRELA</name>
<accession>A0A075R299</accession>
<dbReference type="InterPro" id="IPR022742">
    <property type="entry name" value="Hydrolase_4"/>
</dbReference>
<sequence>MRSRTFTFTDKQGFTLFVYHWSPDNQEEVKGVVQIAHGMTETAQRYERFARFLTDAGYMVYANDHRGHGKTAGSIEKLGYVGHDGFVWMVNNMAQLSQIIHDEQPNQPLFLFAHSMGSFLGQKYMYEFSQLIDGIILSGSNGSRGVELLVGLGVTHLITAMRGDQYRSRWIDSLAFGSFNRHIQSPRTQFDWLSRDPIEVDKFIDDPYCGGVSTTSFYRDFFKMLREIQQKPYLQQIPKDLPVFIIAGDQDPVGMRGKGVRKLVERYEELQLQQMSYKLYQEGRHELLNDINRKEVMQDCLEWLNKQVERTRG</sequence>
<feature type="domain" description="Serine aminopeptidase S33" evidence="1">
    <location>
        <begin position="28"/>
        <end position="291"/>
    </location>
</feature>
<reference evidence="2 3" key="1">
    <citation type="journal article" date="2011" name="J. Bacteriol.">
        <title>Genome sequence of Brevibacillus laterosporus LMG 15441, a pathogen of invertebrates.</title>
        <authorList>
            <person name="Djukic M."/>
            <person name="Poehlein A."/>
            <person name="Thurmer A."/>
            <person name="Daniel R."/>
        </authorList>
    </citation>
    <scope>NUCLEOTIDE SEQUENCE [LARGE SCALE GENOMIC DNA]</scope>
    <source>
        <strain evidence="2 3">LMG 15441</strain>
    </source>
</reference>
<evidence type="ECO:0000313" key="2">
    <source>
        <dbReference type="EMBL" id="AIG25333.1"/>
    </source>
</evidence>
<dbReference type="RefSeq" id="WP_003335146.1">
    <property type="nucleotide sequence ID" value="NZ_CP007806.1"/>
</dbReference>
<dbReference type="InterPro" id="IPR029058">
    <property type="entry name" value="AB_hydrolase_fold"/>
</dbReference>
<dbReference type="AlphaFoldDB" id="A0A075R299"/>
<dbReference type="KEGG" id="blr:BRLA_c009930"/>
<dbReference type="SUPFAM" id="SSF53474">
    <property type="entry name" value="alpha/beta-Hydrolases"/>
    <property type="match status" value="1"/>
</dbReference>
<gene>
    <name evidence="2" type="ORF">BRLA_c009930</name>
</gene>
<dbReference type="eggNOG" id="COG2267">
    <property type="taxonomic scope" value="Bacteria"/>
</dbReference>
<dbReference type="PANTHER" id="PTHR11614">
    <property type="entry name" value="PHOSPHOLIPASE-RELATED"/>
    <property type="match status" value="1"/>
</dbReference>
<keyword evidence="3" id="KW-1185">Reference proteome</keyword>
<dbReference type="Gene3D" id="3.40.50.1820">
    <property type="entry name" value="alpha/beta hydrolase"/>
    <property type="match status" value="1"/>
</dbReference>
<dbReference type="InterPro" id="IPR051044">
    <property type="entry name" value="MAG_DAG_Lipase"/>
</dbReference>
<evidence type="ECO:0000313" key="3">
    <source>
        <dbReference type="Proteomes" id="UP000005850"/>
    </source>
</evidence>
<dbReference type="STRING" id="1042163.BRLA_c009930"/>
<dbReference type="Pfam" id="PF12146">
    <property type="entry name" value="Hydrolase_4"/>
    <property type="match status" value="1"/>
</dbReference>
<dbReference type="EMBL" id="CP007806">
    <property type="protein sequence ID" value="AIG25333.1"/>
    <property type="molecule type" value="Genomic_DNA"/>
</dbReference>
<evidence type="ECO:0000259" key="1">
    <source>
        <dbReference type="Pfam" id="PF12146"/>
    </source>
</evidence>
<organism evidence="2 3">
    <name type="scientific">Brevibacillus laterosporus LMG 15441</name>
    <dbReference type="NCBI Taxonomy" id="1042163"/>
    <lineage>
        <taxon>Bacteria</taxon>
        <taxon>Bacillati</taxon>
        <taxon>Bacillota</taxon>
        <taxon>Bacilli</taxon>
        <taxon>Bacillales</taxon>
        <taxon>Paenibacillaceae</taxon>
        <taxon>Brevibacillus</taxon>
    </lineage>
</organism>
<protein>
    <submittedName>
        <fullName evidence="2">Monoglyceride lipase</fullName>
    </submittedName>
</protein>
<dbReference type="Proteomes" id="UP000005850">
    <property type="component" value="Chromosome"/>
</dbReference>
<dbReference type="HOGENOM" id="CLU_026209_1_0_9"/>
<proteinExistence type="predicted"/>